<reference evidence="13" key="2">
    <citation type="submission" date="2021-08" db="EMBL/GenBank/DDBJ databases">
        <authorList>
            <person name="Eriksson T."/>
        </authorList>
    </citation>
    <scope>NUCLEOTIDE SEQUENCE</scope>
    <source>
        <strain evidence="13">Stoneville</strain>
        <tissue evidence="13">Whole head</tissue>
    </source>
</reference>
<keyword evidence="5" id="KW-0418">Kinase</keyword>
<dbReference type="GO" id="GO:0048015">
    <property type="term" value="P:phosphatidylinositol-mediated signaling"/>
    <property type="evidence" value="ECO:0007669"/>
    <property type="project" value="TreeGrafter"/>
</dbReference>
<evidence type="ECO:0000256" key="9">
    <source>
        <dbReference type="SAM" id="MobiDB-lite"/>
    </source>
</evidence>
<evidence type="ECO:0000256" key="3">
    <source>
        <dbReference type="ARBA" id="ARBA00022679"/>
    </source>
</evidence>
<dbReference type="CDD" id="cd00896">
    <property type="entry name" value="PI3Kc_III"/>
    <property type="match status" value="1"/>
</dbReference>
<dbReference type="GO" id="GO:0034271">
    <property type="term" value="C:phosphatidylinositol 3-kinase complex, class III, type I"/>
    <property type="evidence" value="ECO:0007669"/>
    <property type="project" value="TreeGrafter"/>
</dbReference>
<feature type="region of interest" description="Disordered" evidence="9">
    <location>
        <begin position="1024"/>
        <end position="1090"/>
    </location>
</feature>
<evidence type="ECO:0000313" key="13">
    <source>
        <dbReference type="EMBL" id="KAH0822347.1"/>
    </source>
</evidence>
<evidence type="ECO:0000256" key="8">
    <source>
        <dbReference type="ARBA" id="ARBA00029930"/>
    </source>
</evidence>
<proteinExistence type="predicted"/>
<dbReference type="SUPFAM" id="SSF109905">
    <property type="entry name" value="Surp module (SWAP domain)"/>
    <property type="match status" value="1"/>
</dbReference>
<dbReference type="GO" id="GO:0000407">
    <property type="term" value="C:phagophore assembly site"/>
    <property type="evidence" value="ECO:0007669"/>
    <property type="project" value="TreeGrafter"/>
</dbReference>
<feature type="domain" description="PIK helical" evidence="12">
    <location>
        <begin position="1476"/>
        <end position="1756"/>
    </location>
</feature>
<sequence>MADVPPRFYNQHQQAMQARQQQNPRNRKPPVRQKGKTLSQEQTQPFSQSLQLTQGMSQPGLSQPGFSLSQPGLSQPELSQDPYMAEYQSQMDGLLSQDSTYQGDRSAFYPPNAHLDEKFNKAALKRPYNSEHSWGATYGDHKKYLELSDEEFRELQAFAYEMDILFTASAMDSNSLQFLKSLKVPFIKIGSGDSNNFILIKEAAGTNIPLIISTGMQDLKGVRKMYETVAEFHKKFALLHCVSAYPTPLADINLNVINLYKEEFPDVVVGYSGHELGIDVTLAAVALGAKVIERHVTLDKHQKGSDHKCSLEPKEFETLVKKIRDLEVALGKPVKVFQNSEISCFEKLGKSIVAAKQLKKEKVIEQKKREIQAKLEAKQKNTTENATKASSPTPSKQAKSPPKKPEVKKSAGFNLFNNDGSFLDTFKQMKDKKLDSKLKSFKAKESYNEQRGNANKNSRWSQRRRSPSPKDRNLKSRISRFSDKGNNFEPKITINTSFNNPVSQHNFDNPQIPISPQNVTGQPLLKNILPPPGVVFPTVTQQSSAPVIAAPPLLLNVPPPQIVQNQVNSALLLPSSQGNVLVSTPTVNVTIPASGVLTTVTLPPPSIISSQPVTVSTANAIPVPPPCVPAVELASIPPPNPIQVQNIPQPEPINTLNIPHPAPIQVQNIPTPTSIQLNEIPNPKPLDLLAIPTPNEDKSISDPDFIKNIPPPNKSIPPPNLPEANVNIPPPNTPVQSTCLPPPNIIPVSIPPPQTITTPSLPQNLTVQSIASCQNILVHTIPPPQTVPPQLQTLQNLQANQTIQNITTGVPPPNMQNQNTFASVSSISVALPVGVVPSSPVTVTNTIPSLMAQPILPPPGMGVATVNVNCPPPMLPTLQAPPPNFVNQPPPITNQMPPMNVPPPPTTMAMMNPAPISGPFRDVNAGSCLYAGQLKPHASHPCQSAGLLVMCCEVFPPGTPDYEAMASLGRMVAQCGQGIEDVVRQRKTQDPNLWFLFHKESAAYQQYQQLVEQFKREINAKKEMSETKDVHYKPEDIYEPEMATDDDNEHNVKQEKRCEPYSPRDNEGETTNKRKRKSRWGDKDPSIPPPTVILNTAPAALPPRPGGLIHQTQCGGVMLSKVTRSDPGLVQYTINTYGSSNLTEDEWKKAEDHYKINLLYQDMMKKREELEKLQQAGKNKYDYDSDEDIEGGTWEHKLRDKEMMATQLWAQELTRQAEGKHHIGDFLPPEELKRFMEKTNANKEGRLPNFSDYKEFKIKEDNIGFKMLQKLGWSQGQGLGSNGAGIVEPINKAASREQNQGLGLGDDDADKEDEYEAYRKRMMLAYRFRPNPLGMVDLRVFPNCEADGSYPTTTSGKAKDHGKEQMQRLTKLTKKHRNGHMTKVDWLDRLTFRELGLINNDEKSCSEYMYLMIEFPTVMVDGIPHYVVYFEQNGEEIHSFRAQSDLVTVPDQEILRENLVERKHHKLARSLRSGHCDKDAKPNAAIRDILNDIVSYPSTKPLTNEEQDHVWKFRFYLSTQKKALAKFLKCVNWTQQNEVRQALSMMRIWVPMDVEDALELLSPNFTHPAVRKYAISRLQQAPDEDILLYLLQLVQALKYENLQDIQKGYARISPGREIIISNEEKEAQLEKKDSKESNSTITSESVMHRSSSYNQADQIASSNVNSVIEVNADPRAASLPENILHNVYTDSANTDTLQDHMNEEEEVQDLAAFLIQRACKNAKLANYLYWYLLIECEDPEPTIKQNGVIRQLYLTVMKTFSQTLAKGSLQMQKNRSNLSQQQKFIDTLVKLVKTVLRESGNRKKKAEKLQQLLSDPTAFKFNFSNFEPIPFPLDPDITIKGIIPEKASLFKSALMPSKLHLVTLDNTEYVAIFKHGDDLRQDQLILQMITLMDKLLRKENLDLKLTPYKVLATSTRHGFVQFIDSVSVAEAVAAEGSIHNYFRKYHPQESGPYGIAPDIMDSYVRSCAGYCVITYLLGVGDRHLDNLLLTPCGKLFHIDFGYILGRDPKPLPPPMKLSKEMVEAMGGVNSEHYQEFRKQCYTAFLHLRRHANLMLNLFSLMIDASVPDIVLEPDKAVKKVQEKFRLDLGEEEAVHYIQYLIDSSVTAVMPAIVEHIHKITQYIRK</sequence>
<gene>
    <name evidence="13" type="ORF">GEV33_000439</name>
</gene>
<dbReference type="PANTHER" id="PTHR10048">
    <property type="entry name" value="PHOSPHATIDYLINOSITOL KINASE"/>
    <property type="match status" value="1"/>
</dbReference>
<dbReference type="InterPro" id="IPR001263">
    <property type="entry name" value="PI3K_accessory_dom"/>
</dbReference>
<dbReference type="GO" id="GO:0005768">
    <property type="term" value="C:endosome"/>
    <property type="evidence" value="ECO:0007669"/>
    <property type="project" value="TreeGrafter"/>
</dbReference>
<feature type="compositionally biased region" description="Basic and acidic residues" evidence="9">
    <location>
        <begin position="1024"/>
        <end position="1036"/>
    </location>
</feature>
<dbReference type="SUPFAM" id="SSF51569">
    <property type="entry name" value="Aldolase"/>
    <property type="match status" value="1"/>
</dbReference>
<evidence type="ECO:0000259" key="11">
    <source>
        <dbReference type="PROSITE" id="PS50290"/>
    </source>
</evidence>
<dbReference type="GO" id="GO:0034272">
    <property type="term" value="C:phosphatidylinositol 3-kinase complex, class III, type II"/>
    <property type="evidence" value="ECO:0007669"/>
    <property type="project" value="TreeGrafter"/>
</dbReference>
<dbReference type="Pfam" id="PF00792">
    <property type="entry name" value="PI3K_C2"/>
    <property type="match status" value="1"/>
</dbReference>
<dbReference type="GO" id="GO:0006897">
    <property type="term" value="P:endocytosis"/>
    <property type="evidence" value="ECO:0007669"/>
    <property type="project" value="TreeGrafter"/>
</dbReference>
<dbReference type="Gene3D" id="1.10.10.790">
    <property type="entry name" value="Surp module"/>
    <property type="match status" value="1"/>
</dbReference>
<dbReference type="GO" id="GO:0005777">
    <property type="term" value="C:peroxisome"/>
    <property type="evidence" value="ECO:0007669"/>
    <property type="project" value="TreeGrafter"/>
</dbReference>
<feature type="compositionally biased region" description="Basic residues" evidence="9">
    <location>
        <begin position="25"/>
        <end position="35"/>
    </location>
</feature>
<feature type="domain" description="PI3K/PI4K catalytic" evidence="11">
    <location>
        <begin position="1843"/>
        <end position="2109"/>
    </location>
</feature>
<dbReference type="SMART" id="SM00443">
    <property type="entry name" value="G_patch"/>
    <property type="match status" value="1"/>
</dbReference>
<accession>A0A8J6HXH7</accession>
<evidence type="ECO:0000256" key="7">
    <source>
        <dbReference type="ARBA" id="ARBA00023985"/>
    </source>
</evidence>
<evidence type="ECO:0000313" key="14">
    <source>
        <dbReference type="Proteomes" id="UP000719412"/>
    </source>
</evidence>
<dbReference type="Pfam" id="PF01805">
    <property type="entry name" value="Surp"/>
    <property type="match status" value="1"/>
</dbReference>
<dbReference type="GO" id="GO:0006396">
    <property type="term" value="P:RNA processing"/>
    <property type="evidence" value="ECO:0007669"/>
    <property type="project" value="InterPro"/>
</dbReference>
<evidence type="ECO:0000259" key="12">
    <source>
        <dbReference type="PROSITE" id="PS51545"/>
    </source>
</evidence>
<dbReference type="InterPro" id="IPR035967">
    <property type="entry name" value="SWAP/Surp_sf"/>
</dbReference>
<dbReference type="GO" id="GO:0000045">
    <property type="term" value="P:autophagosome assembly"/>
    <property type="evidence" value="ECO:0007669"/>
    <property type="project" value="TreeGrafter"/>
</dbReference>
<dbReference type="SUPFAM" id="SSF56112">
    <property type="entry name" value="Protein kinase-like (PK-like)"/>
    <property type="match status" value="1"/>
</dbReference>
<feature type="region of interest" description="Disordered" evidence="9">
    <location>
        <begin position="1"/>
        <end position="78"/>
    </location>
</feature>
<dbReference type="InterPro" id="IPR018936">
    <property type="entry name" value="PI3/4_kinase_CS"/>
</dbReference>
<feature type="compositionally biased region" description="Basic and acidic residues" evidence="9">
    <location>
        <begin position="1623"/>
        <end position="1636"/>
    </location>
</feature>
<keyword evidence="3" id="KW-0808">Transferase</keyword>
<evidence type="ECO:0000256" key="6">
    <source>
        <dbReference type="ARBA" id="ARBA00022840"/>
    </source>
</evidence>
<dbReference type="InterPro" id="IPR013785">
    <property type="entry name" value="Aldolase_TIM"/>
</dbReference>
<dbReference type="InterPro" id="IPR057756">
    <property type="entry name" value="PI3-kinase_type3/VPS34_cat"/>
</dbReference>
<feature type="region of interest" description="Disordered" evidence="9">
    <location>
        <begin position="443"/>
        <end position="486"/>
    </location>
</feature>
<dbReference type="Pfam" id="PF01585">
    <property type="entry name" value="G-patch"/>
    <property type="match status" value="1"/>
</dbReference>
<dbReference type="InterPro" id="IPR042236">
    <property type="entry name" value="PI3K_accessory_sf"/>
</dbReference>
<evidence type="ECO:0000256" key="4">
    <source>
        <dbReference type="ARBA" id="ARBA00022741"/>
    </source>
</evidence>
<feature type="compositionally biased region" description="Polar residues" evidence="9">
    <location>
        <begin position="36"/>
        <end position="78"/>
    </location>
</feature>
<dbReference type="Proteomes" id="UP000719412">
    <property type="component" value="Unassembled WGS sequence"/>
</dbReference>
<dbReference type="InterPro" id="IPR000467">
    <property type="entry name" value="G_patch_dom"/>
</dbReference>
<dbReference type="Pfam" id="PF00613">
    <property type="entry name" value="PI3Ka"/>
    <property type="match status" value="1"/>
</dbReference>
<dbReference type="EC" id="2.7.1.137" evidence="1"/>
<dbReference type="InterPro" id="IPR002420">
    <property type="entry name" value="PI3K-type_C2_dom"/>
</dbReference>
<dbReference type="SMART" id="SM00146">
    <property type="entry name" value="PI3Kc"/>
    <property type="match status" value="1"/>
</dbReference>
<dbReference type="PROSITE" id="PS51545">
    <property type="entry name" value="PIK_HELICAL"/>
    <property type="match status" value="1"/>
</dbReference>
<feature type="region of interest" description="Disordered" evidence="9">
    <location>
        <begin position="1623"/>
        <end position="1648"/>
    </location>
</feature>
<dbReference type="Gene3D" id="1.10.1070.11">
    <property type="entry name" value="Phosphatidylinositol 3-/4-kinase, catalytic domain"/>
    <property type="match status" value="1"/>
</dbReference>
<keyword evidence="6" id="KW-0067">ATP-binding</keyword>
<organism evidence="13 14">
    <name type="scientific">Tenebrio molitor</name>
    <name type="common">Yellow mealworm beetle</name>
    <dbReference type="NCBI Taxonomy" id="7067"/>
    <lineage>
        <taxon>Eukaryota</taxon>
        <taxon>Metazoa</taxon>
        <taxon>Ecdysozoa</taxon>
        <taxon>Arthropoda</taxon>
        <taxon>Hexapoda</taxon>
        <taxon>Insecta</taxon>
        <taxon>Pterygota</taxon>
        <taxon>Neoptera</taxon>
        <taxon>Endopterygota</taxon>
        <taxon>Coleoptera</taxon>
        <taxon>Polyphaga</taxon>
        <taxon>Cucujiformia</taxon>
        <taxon>Tenebrionidae</taxon>
        <taxon>Tenebrio</taxon>
    </lineage>
</organism>
<feature type="region of interest" description="Disordered" evidence="9">
    <location>
        <begin position="376"/>
        <end position="411"/>
    </location>
</feature>
<dbReference type="PROSITE" id="PS50174">
    <property type="entry name" value="G_PATCH"/>
    <property type="match status" value="1"/>
</dbReference>
<keyword evidence="14" id="KW-1185">Reference proteome</keyword>
<dbReference type="PROSITE" id="PS00915">
    <property type="entry name" value="PI3_4_KINASE_1"/>
    <property type="match status" value="1"/>
</dbReference>
<dbReference type="InterPro" id="IPR000403">
    <property type="entry name" value="PI3/4_kinase_cat_dom"/>
</dbReference>
<dbReference type="Gene3D" id="3.20.20.70">
    <property type="entry name" value="Aldolase class I"/>
    <property type="match status" value="1"/>
</dbReference>
<dbReference type="Pfam" id="PF03102">
    <property type="entry name" value="NeuB"/>
    <property type="match status" value="1"/>
</dbReference>
<keyword evidence="4" id="KW-0547">Nucleotide-binding</keyword>
<dbReference type="InterPro" id="IPR015433">
    <property type="entry name" value="PI3/4_kinase"/>
</dbReference>
<dbReference type="InterPro" id="IPR011009">
    <property type="entry name" value="Kinase-like_dom_sf"/>
</dbReference>
<dbReference type="Gene3D" id="1.25.40.70">
    <property type="entry name" value="Phosphatidylinositol 3-kinase, accessory domain (PIK)"/>
    <property type="match status" value="1"/>
</dbReference>
<dbReference type="InterPro" id="IPR016024">
    <property type="entry name" value="ARM-type_fold"/>
</dbReference>
<dbReference type="Gene3D" id="3.30.1010.10">
    <property type="entry name" value="Phosphatidylinositol 3-kinase Catalytic Subunit, Chain A, domain 4"/>
    <property type="match status" value="1"/>
</dbReference>
<dbReference type="Pfam" id="PF00454">
    <property type="entry name" value="PI3_PI4_kinase"/>
    <property type="match status" value="1"/>
</dbReference>
<dbReference type="CDD" id="cd00870">
    <property type="entry name" value="PI3Ka_III"/>
    <property type="match status" value="1"/>
</dbReference>
<dbReference type="FunFam" id="1.10.1070.11:FF:000002">
    <property type="entry name" value="Phosphatidylinositol 3-kinase catalytic subunit type 3"/>
    <property type="match status" value="1"/>
</dbReference>
<dbReference type="GO" id="GO:0005524">
    <property type="term" value="F:ATP binding"/>
    <property type="evidence" value="ECO:0007669"/>
    <property type="project" value="UniProtKB-KW"/>
</dbReference>
<evidence type="ECO:0000256" key="5">
    <source>
        <dbReference type="ARBA" id="ARBA00022777"/>
    </source>
</evidence>
<dbReference type="PANTHER" id="PTHR10048:SF7">
    <property type="entry name" value="PHOSPHATIDYLINOSITOL 3-KINASE CATALYTIC SUBUNIT TYPE 3"/>
    <property type="match status" value="1"/>
</dbReference>
<dbReference type="FunFam" id="3.30.1010.10:FF:000002">
    <property type="entry name" value="Phosphatidylinositol 3-kinase catalytic subunit type 3"/>
    <property type="match status" value="1"/>
</dbReference>
<dbReference type="PROSITE" id="PS00916">
    <property type="entry name" value="PI3_4_KINASE_2"/>
    <property type="match status" value="1"/>
</dbReference>
<dbReference type="GO" id="GO:0003723">
    <property type="term" value="F:RNA binding"/>
    <property type="evidence" value="ECO:0007669"/>
    <property type="project" value="InterPro"/>
</dbReference>
<dbReference type="SMART" id="SM00145">
    <property type="entry name" value="PI3Ka"/>
    <property type="match status" value="1"/>
</dbReference>
<comment type="caution">
    <text evidence="13">The sequence shown here is derived from an EMBL/GenBank/DDBJ whole genome shotgun (WGS) entry which is preliminary data.</text>
</comment>
<evidence type="ECO:0000256" key="2">
    <source>
        <dbReference type="ARBA" id="ARBA00019787"/>
    </source>
</evidence>
<dbReference type="EMBL" id="JABDTM020002825">
    <property type="protein sequence ID" value="KAH0822347.1"/>
    <property type="molecule type" value="Genomic_DNA"/>
</dbReference>
<name>A0A8J6HXH7_TENMO</name>
<feature type="domain" description="G-patch" evidence="10">
    <location>
        <begin position="1260"/>
        <end position="1307"/>
    </location>
</feature>
<dbReference type="GO" id="GO:0016051">
    <property type="term" value="P:carbohydrate biosynthetic process"/>
    <property type="evidence" value="ECO:0007669"/>
    <property type="project" value="InterPro"/>
</dbReference>
<dbReference type="InterPro" id="IPR013132">
    <property type="entry name" value="PseI/NeuA/B-like_N"/>
</dbReference>
<feature type="compositionally biased region" description="Acidic residues" evidence="9">
    <location>
        <begin position="1037"/>
        <end position="1048"/>
    </location>
</feature>
<comment type="catalytic activity">
    <reaction evidence="7">
        <text>a 1,2-diacyl-sn-glycero-3-phospho-(1D-myo-inositol) + ATP = a 1,2-diacyl-sn-glycero-3-phospho-(1D-myo-inositol-3-phosphate) + ADP + H(+)</text>
        <dbReference type="Rhea" id="RHEA:12709"/>
        <dbReference type="ChEBI" id="CHEBI:15378"/>
        <dbReference type="ChEBI" id="CHEBI:30616"/>
        <dbReference type="ChEBI" id="CHEBI:57880"/>
        <dbReference type="ChEBI" id="CHEBI:58088"/>
        <dbReference type="ChEBI" id="CHEBI:456216"/>
        <dbReference type="EC" id="2.7.1.137"/>
    </reaction>
    <physiologicalReaction direction="left-to-right" evidence="7">
        <dbReference type="Rhea" id="RHEA:12710"/>
    </physiologicalReaction>
</comment>
<dbReference type="InterPro" id="IPR036940">
    <property type="entry name" value="PI3/4_kinase_cat_sf"/>
</dbReference>
<protein>
    <recommendedName>
        <fullName evidence="2">Phosphatidylinositol 3-kinase catalytic subunit type 3</fullName>
        <ecNumber evidence="1">2.7.1.137</ecNumber>
    </recommendedName>
    <alternativeName>
        <fullName evidence="8">Phosphoinositide-3-kinase class 3</fullName>
    </alternativeName>
</protein>
<feature type="compositionally biased region" description="Low complexity" evidence="9">
    <location>
        <begin position="10"/>
        <end position="24"/>
    </location>
</feature>
<dbReference type="PROSITE" id="PS50290">
    <property type="entry name" value="PI3_4_KINASE_3"/>
    <property type="match status" value="1"/>
</dbReference>
<reference evidence="13" key="1">
    <citation type="journal article" date="2020" name="J Insects Food Feed">
        <title>The yellow mealworm (Tenebrio molitor) genome: a resource for the emerging insects as food and feed industry.</title>
        <authorList>
            <person name="Eriksson T."/>
            <person name="Andere A."/>
            <person name="Kelstrup H."/>
            <person name="Emery V."/>
            <person name="Picard C."/>
        </authorList>
    </citation>
    <scope>NUCLEOTIDE SEQUENCE</scope>
    <source>
        <strain evidence="13">Stoneville</strain>
        <tissue evidence="13">Whole head</tissue>
    </source>
</reference>
<dbReference type="GO" id="GO:0016303">
    <property type="term" value="F:1-phosphatidylinositol-3-kinase activity"/>
    <property type="evidence" value="ECO:0007669"/>
    <property type="project" value="UniProtKB-EC"/>
</dbReference>
<dbReference type="SUPFAM" id="SSF48371">
    <property type="entry name" value="ARM repeat"/>
    <property type="match status" value="1"/>
</dbReference>
<feature type="compositionally biased region" description="Basic and acidic residues" evidence="9">
    <location>
        <begin position="1049"/>
        <end position="1072"/>
    </location>
</feature>
<feature type="compositionally biased region" description="Polar residues" evidence="9">
    <location>
        <begin position="1637"/>
        <end position="1648"/>
    </location>
</feature>
<evidence type="ECO:0000256" key="1">
    <source>
        <dbReference type="ARBA" id="ARBA00012073"/>
    </source>
</evidence>
<dbReference type="InterPro" id="IPR000061">
    <property type="entry name" value="Surp"/>
</dbReference>
<feature type="compositionally biased region" description="Low complexity" evidence="9">
    <location>
        <begin position="388"/>
        <end position="400"/>
    </location>
</feature>
<evidence type="ECO:0000259" key="10">
    <source>
        <dbReference type="PROSITE" id="PS50174"/>
    </source>
</evidence>